<keyword evidence="7" id="KW-0472">Membrane</keyword>
<dbReference type="AlphaFoldDB" id="A0A375A5F0"/>
<comment type="similarity">
    <text evidence="5">Belongs to the methyl-accepting chemotaxis (MCP) protein family.</text>
</comment>
<gene>
    <name evidence="9" type="ORF">DAQ1742_00130</name>
</gene>
<evidence type="ECO:0000256" key="2">
    <source>
        <dbReference type="ARBA" id="ARBA00022481"/>
    </source>
</evidence>
<dbReference type="PANTHER" id="PTHR43531">
    <property type="entry name" value="PROTEIN ICFG"/>
    <property type="match status" value="1"/>
</dbReference>
<dbReference type="RefSeq" id="WP_035345071.1">
    <property type="nucleotide sequence ID" value="NZ_LT615367.1"/>
</dbReference>
<accession>A0A375A5F0</accession>
<dbReference type="InterPro" id="IPR004090">
    <property type="entry name" value="Chemotax_Me-accpt_rcpt"/>
</dbReference>
<keyword evidence="3" id="KW-0145">Chemotaxis</keyword>
<evidence type="ECO:0000313" key="9">
    <source>
        <dbReference type="EMBL" id="SLM61260.1"/>
    </source>
</evidence>
<dbReference type="EMBL" id="LT615367">
    <property type="protein sequence ID" value="SLM61260.1"/>
    <property type="molecule type" value="Genomic_DNA"/>
</dbReference>
<reference evidence="9 10" key="1">
    <citation type="submission" date="2016-09" db="EMBL/GenBank/DDBJ databases">
        <authorList>
            <person name="Reverchon S."/>
            <person name="Nasser W."/>
            <person name="Leonard S."/>
            <person name="Brochier C."/>
            <person name="Duprey A."/>
        </authorList>
    </citation>
    <scope>NUCLEOTIDE SEQUENCE [LARGE SCALE GENOMIC DNA]</scope>
    <source>
        <strain evidence="9 10">174/2</strain>
    </source>
</reference>
<dbReference type="GO" id="GO:0005886">
    <property type="term" value="C:plasma membrane"/>
    <property type="evidence" value="ECO:0007669"/>
    <property type="project" value="TreeGrafter"/>
</dbReference>
<dbReference type="FunFam" id="1.10.287.950:FF:000001">
    <property type="entry name" value="Methyl-accepting chemotaxis sensory transducer"/>
    <property type="match status" value="1"/>
</dbReference>
<evidence type="ECO:0000256" key="6">
    <source>
        <dbReference type="PROSITE-ProRule" id="PRU00284"/>
    </source>
</evidence>
<dbReference type="GO" id="GO:0007165">
    <property type="term" value="P:signal transduction"/>
    <property type="evidence" value="ECO:0007669"/>
    <property type="project" value="UniProtKB-KW"/>
</dbReference>
<dbReference type="CDD" id="cd11386">
    <property type="entry name" value="MCP_signal"/>
    <property type="match status" value="1"/>
</dbReference>
<proteinExistence type="inferred from homology"/>
<dbReference type="InterPro" id="IPR004089">
    <property type="entry name" value="MCPsignal_dom"/>
</dbReference>
<dbReference type="Pfam" id="PF12729">
    <property type="entry name" value="4HB_MCP_1"/>
    <property type="match status" value="1"/>
</dbReference>
<sequence length="547" mass="58820">MNKFNNMKLSTMLGSSFAIVILIGFIVAGFGRIQLWQLTGNIKELSDNRVPKLIMMETYQSNIMTVTNAARDLVLSSDPVQKQAEKQRIDEAVASSTALLQRYSAVTVSSEAKTLLKALEDARPAAIAALKKVIDLGLANRTEEAKSVILNDFKPAQVKLMEAIDDIIIYQKNKTNELAAGSVDLAGDSGNIMFMLTIMALVLGSLIAWFITRQVKGKLGGEPAEAAYIAQQIAQGNLAINIALKENDTHSVLAAIEVMRQNLCHIVDQVRQSSQSIALGSSEIASGTSDLSQRTEEQAASLQQTAASMEQISNAVSHNVEIVKHVTELANTATRTAQNGNEVFHHVVTMMNDISSSSQRIVDIIQLIDSIAFQTNILALNAGVEAARAGEEGKGFAVVASEVRSLAQHSASAAHDIKTLITASVQKIASGADLVTHAGSTMEDILEQTRQVAQLINEISISTSEQQLGISQINTAVAQLDQVTHQNAALVQESATATDSLSGQAAHLVDLIKVFVVEDMISRQRLDMAAQNALVGLENRRHQAIMH</sequence>
<feature type="transmembrane region" description="Helical" evidence="7">
    <location>
        <begin position="12"/>
        <end position="31"/>
    </location>
</feature>
<dbReference type="InterPro" id="IPR051310">
    <property type="entry name" value="MCP_chemotaxis"/>
</dbReference>
<keyword evidence="4 6" id="KW-0807">Transducer</keyword>
<name>A0A375A5F0_9GAMM</name>
<dbReference type="PROSITE" id="PS50111">
    <property type="entry name" value="CHEMOTAXIS_TRANSDUC_2"/>
    <property type="match status" value="1"/>
</dbReference>
<feature type="domain" description="Methyl-accepting transducer" evidence="8">
    <location>
        <begin position="273"/>
        <end position="502"/>
    </location>
</feature>
<keyword evidence="10" id="KW-1185">Reference proteome</keyword>
<organism evidence="9 10">
    <name type="scientific">Dickeya aquatica</name>
    <dbReference type="NCBI Taxonomy" id="1401087"/>
    <lineage>
        <taxon>Bacteria</taxon>
        <taxon>Pseudomonadati</taxon>
        <taxon>Pseudomonadota</taxon>
        <taxon>Gammaproteobacteria</taxon>
        <taxon>Enterobacterales</taxon>
        <taxon>Pectobacteriaceae</taxon>
        <taxon>Dickeya</taxon>
    </lineage>
</organism>
<dbReference type="KEGG" id="daq:DAQ1742_00130"/>
<dbReference type="GO" id="GO:0004888">
    <property type="term" value="F:transmembrane signaling receptor activity"/>
    <property type="evidence" value="ECO:0007669"/>
    <property type="project" value="InterPro"/>
</dbReference>
<dbReference type="PRINTS" id="PR00260">
    <property type="entry name" value="CHEMTRNSDUCR"/>
</dbReference>
<evidence type="ECO:0000256" key="5">
    <source>
        <dbReference type="ARBA" id="ARBA00029447"/>
    </source>
</evidence>
<dbReference type="Gene3D" id="1.10.287.950">
    <property type="entry name" value="Methyl-accepting chemotaxis protein"/>
    <property type="match status" value="1"/>
</dbReference>
<evidence type="ECO:0000256" key="4">
    <source>
        <dbReference type="ARBA" id="ARBA00023224"/>
    </source>
</evidence>
<dbReference type="SUPFAM" id="SSF58104">
    <property type="entry name" value="Methyl-accepting chemotaxis protein (MCP) signaling domain"/>
    <property type="match status" value="1"/>
</dbReference>
<dbReference type="CDD" id="cd19411">
    <property type="entry name" value="MCP2201-like_sensor"/>
    <property type="match status" value="1"/>
</dbReference>
<dbReference type="InterPro" id="IPR024478">
    <property type="entry name" value="HlyB_4HB_MCP"/>
</dbReference>
<protein>
    <submittedName>
        <fullName evidence="9">Methyl-accepting chemotaxis protein I (Serine chemoreceptor protein)</fullName>
    </submittedName>
</protein>
<evidence type="ECO:0000256" key="1">
    <source>
        <dbReference type="ARBA" id="ARBA00004370"/>
    </source>
</evidence>
<feature type="transmembrane region" description="Helical" evidence="7">
    <location>
        <begin position="192"/>
        <end position="211"/>
    </location>
</feature>
<dbReference type="PANTHER" id="PTHR43531:SF14">
    <property type="entry name" value="METHYL-ACCEPTING CHEMOTAXIS PROTEIN I-RELATED"/>
    <property type="match status" value="1"/>
</dbReference>
<keyword evidence="9" id="KW-0675">Receptor</keyword>
<keyword evidence="7" id="KW-1133">Transmembrane helix</keyword>
<evidence type="ECO:0000259" key="8">
    <source>
        <dbReference type="PROSITE" id="PS50111"/>
    </source>
</evidence>
<evidence type="ECO:0000313" key="10">
    <source>
        <dbReference type="Proteomes" id="UP000294820"/>
    </source>
</evidence>
<dbReference type="Proteomes" id="UP000294820">
    <property type="component" value="Chromosome 1"/>
</dbReference>
<comment type="subcellular location">
    <subcellularLocation>
        <location evidence="1">Membrane</location>
    </subcellularLocation>
</comment>
<dbReference type="Pfam" id="PF00015">
    <property type="entry name" value="MCPsignal"/>
    <property type="match status" value="1"/>
</dbReference>
<keyword evidence="2" id="KW-0488">Methylation</keyword>
<keyword evidence="7" id="KW-0812">Transmembrane</keyword>
<evidence type="ECO:0000256" key="3">
    <source>
        <dbReference type="ARBA" id="ARBA00022500"/>
    </source>
</evidence>
<dbReference type="GO" id="GO:0006935">
    <property type="term" value="P:chemotaxis"/>
    <property type="evidence" value="ECO:0007669"/>
    <property type="project" value="UniProtKB-KW"/>
</dbReference>
<dbReference type="InterPro" id="IPR047347">
    <property type="entry name" value="YvaQ-like_sensor"/>
</dbReference>
<dbReference type="SMART" id="SM00283">
    <property type="entry name" value="MA"/>
    <property type="match status" value="1"/>
</dbReference>
<evidence type="ECO:0000256" key="7">
    <source>
        <dbReference type="SAM" id="Phobius"/>
    </source>
</evidence>